<keyword evidence="14" id="KW-1185">Reference proteome</keyword>
<dbReference type="FunFam" id="1.10.600.10:FF:000001">
    <property type="entry name" value="Geranylgeranyl diphosphate synthase"/>
    <property type="match status" value="1"/>
</dbReference>
<dbReference type="SFLD" id="SFLDS00005">
    <property type="entry name" value="Isoprenoid_Synthase_Type_I"/>
    <property type="match status" value="1"/>
</dbReference>
<evidence type="ECO:0000256" key="3">
    <source>
        <dbReference type="ARBA" id="ARBA00012439"/>
    </source>
</evidence>
<dbReference type="InterPro" id="IPR008949">
    <property type="entry name" value="Isoprenoid_synthase_dom_sf"/>
</dbReference>
<dbReference type="PROSITE" id="PS00444">
    <property type="entry name" value="POLYPRENYL_SYNTHASE_2"/>
    <property type="match status" value="1"/>
</dbReference>
<evidence type="ECO:0000256" key="12">
    <source>
        <dbReference type="RuleBase" id="RU004466"/>
    </source>
</evidence>
<evidence type="ECO:0000256" key="8">
    <source>
        <dbReference type="ARBA" id="ARBA00023229"/>
    </source>
</evidence>
<keyword evidence="6" id="KW-0479">Metal-binding</keyword>
<reference evidence="13 14" key="1">
    <citation type="submission" date="2019-10" db="EMBL/GenBank/DDBJ databases">
        <title>Alkalibaculum tamaniensis sp.nov., a new alkaliphilic acetogen, isolated on methoxylated aromatics from a mud volcano.</title>
        <authorList>
            <person name="Khomyakova M.A."/>
            <person name="Merkel A.Y."/>
            <person name="Bonch-Osmolovskaya E.A."/>
            <person name="Slobodkin A.I."/>
        </authorList>
    </citation>
    <scope>NUCLEOTIDE SEQUENCE [LARGE SCALE GENOMIC DNA]</scope>
    <source>
        <strain evidence="13 14">M08DMB</strain>
    </source>
</reference>
<evidence type="ECO:0000256" key="5">
    <source>
        <dbReference type="ARBA" id="ARBA00022679"/>
    </source>
</evidence>
<dbReference type="EC" id="2.5.1.10" evidence="3"/>
<evidence type="ECO:0000313" key="13">
    <source>
        <dbReference type="EMBL" id="MPW25163.1"/>
    </source>
</evidence>
<organism evidence="13 14">
    <name type="scientific">Alkalibaculum sporogenes</name>
    <dbReference type="NCBI Taxonomy" id="2655001"/>
    <lineage>
        <taxon>Bacteria</taxon>
        <taxon>Bacillati</taxon>
        <taxon>Bacillota</taxon>
        <taxon>Clostridia</taxon>
        <taxon>Eubacteriales</taxon>
        <taxon>Eubacteriaceae</taxon>
        <taxon>Alkalibaculum</taxon>
    </lineage>
</organism>
<dbReference type="NCBIfam" id="NF045485">
    <property type="entry name" value="FPPsyn"/>
    <property type="match status" value="1"/>
</dbReference>
<gene>
    <name evidence="13" type="ORF">GC105_05085</name>
</gene>
<keyword evidence="5 12" id="KW-0808">Transferase</keyword>
<sequence>MIEEFLKYNISCVNNYLHSYMDELNENIPNKLKEAMEYSLFAGGKRLRPILLLEISNTFGQSMENSIPLACGIEMIHTYSLIHDDLPAMDNDDFRRGKLTNHKVFGEDIAILAGDALLNYGFEIMINHSVNLSGDNQKYYLKAIQEITTASGAAGMITGQVADILNVEDSENIEKLDFINNFKTGQLIKASVLSGAIVQGVSDKVIKELVDYSQKIGLAFQIVDDILDVVGDQKKIGKNLHSDEKNNKKTYVDIYGIQKSKSIVSSLMKEALNHLSECNIKNSNIIELTKFICGRDY</sequence>
<evidence type="ECO:0000256" key="4">
    <source>
        <dbReference type="ARBA" id="ARBA00015100"/>
    </source>
</evidence>
<dbReference type="GO" id="GO:0005737">
    <property type="term" value="C:cytoplasm"/>
    <property type="evidence" value="ECO:0007669"/>
    <property type="project" value="UniProtKB-ARBA"/>
</dbReference>
<comment type="cofactor">
    <cofactor evidence="1">
        <name>Mg(2+)</name>
        <dbReference type="ChEBI" id="CHEBI:18420"/>
    </cofactor>
</comment>
<dbReference type="CDD" id="cd00685">
    <property type="entry name" value="Trans_IPPS_HT"/>
    <property type="match status" value="1"/>
</dbReference>
<dbReference type="GO" id="GO:0004337">
    <property type="term" value="F:(2E,6E)-farnesyl diphosphate synthase activity"/>
    <property type="evidence" value="ECO:0007669"/>
    <property type="project" value="UniProtKB-EC"/>
</dbReference>
<evidence type="ECO:0000256" key="2">
    <source>
        <dbReference type="ARBA" id="ARBA00006706"/>
    </source>
</evidence>
<dbReference type="PROSITE" id="PS00723">
    <property type="entry name" value="POLYPRENYL_SYNTHASE_1"/>
    <property type="match status" value="1"/>
</dbReference>
<dbReference type="Proteomes" id="UP000440004">
    <property type="component" value="Unassembled WGS sequence"/>
</dbReference>
<accession>A0A6A7K7S5</accession>
<dbReference type="Pfam" id="PF00348">
    <property type="entry name" value="polyprenyl_synt"/>
    <property type="match status" value="1"/>
</dbReference>
<comment type="catalytic activity">
    <reaction evidence="11">
        <text>isopentenyl diphosphate + (2E)-geranyl diphosphate = (2E,6E)-farnesyl diphosphate + diphosphate</text>
        <dbReference type="Rhea" id="RHEA:19361"/>
        <dbReference type="ChEBI" id="CHEBI:33019"/>
        <dbReference type="ChEBI" id="CHEBI:58057"/>
        <dbReference type="ChEBI" id="CHEBI:128769"/>
        <dbReference type="ChEBI" id="CHEBI:175763"/>
        <dbReference type="EC" id="2.5.1.10"/>
    </reaction>
</comment>
<dbReference type="EMBL" id="WHNX01000006">
    <property type="protein sequence ID" value="MPW25163.1"/>
    <property type="molecule type" value="Genomic_DNA"/>
</dbReference>
<evidence type="ECO:0000256" key="11">
    <source>
        <dbReference type="ARBA" id="ARBA00049399"/>
    </source>
</evidence>
<protein>
    <recommendedName>
        <fullName evidence="4">Farnesyl diphosphate synthase</fullName>
        <ecNumber evidence="3">2.5.1.10</ecNumber>
    </recommendedName>
    <alternativeName>
        <fullName evidence="10">(2E,6E)-farnesyl diphosphate synthase</fullName>
    </alternativeName>
    <alternativeName>
        <fullName evidence="9">Geranyltranstransferase</fullName>
    </alternativeName>
</protein>
<evidence type="ECO:0000256" key="10">
    <source>
        <dbReference type="ARBA" id="ARBA00032873"/>
    </source>
</evidence>
<dbReference type="PANTHER" id="PTHR43281">
    <property type="entry name" value="FARNESYL DIPHOSPHATE SYNTHASE"/>
    <property type="match status" value="1"/>
</dbReference>
<evidence type="ECO:0000256" key="6">
    <source>
        <dbReference type="ARBA" id="ARBA00022723"/>
    </source>
</evidence>
<evidence type="ECO:0000256" key="7">
    <source>
        <dbReference type="ARBA" id="ARBA00022842"/>
    </source>
</evidence>
<dbReference type="GO" id="GO:0016114">
    <property type="term" value="P:terpenoid biosynthetic process"/>
    <property type="evidence" value="ECO:0007669"/>
    <property type="project" value="UniProtKB-ARBA"/>
</dbReference>
<evidence type="ECO:0000313" key="14">
    <source>
        <dbReference type="Proteomes" id="UP000440004"/>
    </source>
</evidence>
<name>A0A6A7K7S5_9FIRM</name>
<dbReference type="InterPro" id="IPR053378">
    <property type="entry name" value="Prenyl_diphosphate_synthase"/>
</dbReference>
<dbReference type="SUPFAM" id="SSF48576">
    <property type="entry name" value="Terpenoid synthases"/>
    <property type="match status" value="1"/>
</dbReference>
<dbReference type="RefSeq" id="WP_152802400.1">
    <property type="nucleotide sequence ID" value="NZ_WHNX01000006.1"/>
</dbReference>
<comment type="caution">
    <text evidence="13">The sequence shown here is derived from an EMBL/GenBank/DDBJ whole genome shotgun (WGS) entry which is preliminary data.</text>
</comment>
<dbReference type="GO" id="GO:0046872">
    <property type="term" value="F:metal ion binding"/>
    <property type="evidence" value="ECO:0007669"/>
    <property type="project" value="UniProtKB-KW"/>
</dbReference>
<comment type="similarity">
    <text evidence="2 12">Belongs to the FPP/GGPP synthase family.</text>
</comment>
<keyword evidence="7" id="KW-0460">Magnesium</keyword>
<keyword evidence="8" id="KW-0414">Isoprene biosynthesis</keyword>
<dbReference type="InterPro" id="IPR033749">
    <property type="entry name" value="Polyprenyl_synt_CS"/>
</dbReference>
<proteinExistence type="inferred from homology"/>
<dbReference type="AlphaFoldDB" id="A0A6A7K7S5"/>
<evidence type="ECO:0000256" key="1">
    <source>
        <dbReference type="ARBA" id="ARBA00001946"/>
    </source>
</evidence>
<dbReference type="PANTHER" id="PTHR43281:SF1">
    <property type="entry name" value="FARNESYL DIPHOSPHATE SYNTHASE"/>
    <property type="match status" value="1"/>
</dbReference>
<dbReference type="InterPro" id="IPR000092">
    <property type="entry name" value="Polyprenyl_synt"/>
</dbReference>
<dbReference type="SFLD" id="SFLDG01017">
    <property type="entry name" value="Polyprenyl_Transferase_Like"/>
    <property type="match status" value="1"/>
</dbReference>
<evidence type="ECO:0000256" key="9">
    <source>
        <dbReference type="ARBA" id="ARBA00032380"/>
    </source>
</evidence>
<dbReference type="Gene3D" id="1.10.600.10">
    <property type="entry name" value="Farnesyl Diphosphate Synthase"/>
    <property type="match status" value="1"/>
</dbReference>